<accession>A0A834XEW9</accession>
<reference evidence="1" key="1">
    <citation type="submission" date="2020-09" db="EMBL/GenBank/DDBJ databases">
        <title>Genome-Enabled Discovery of Anthraquinone Biosynthesis in Senna tora.</title>
        <authorList>
            <person name="Kang S.-H."/>
            <person name="Pandey R.P."/>
            <person name="Lee C.-M."/>
            <person name="Sim J.-S."/>
            <person name="Jeong J.-T."/>
            <person name="Choi B.-S."/>
            <person name="Jung M."/>
            <person name="Ginzburg D."/>
            <person name="Zhao K."/>
            <person name="Won S.Y."/>
            <person name="Oh T.-J."/>
            <person name="Yu Y."/>
            <person name="Kim N.-H."/>
            <person name="Lee O.R."/>
            <person name="Lee T.-H."/>
            <person name="Bashyal P."/>
            <person name="Kim T.-S."/>
            <person name="Lee W.-H."/>
            <person name="Kawkins C."/>
            <person name="Kim C.-K."/>
            <person name="Kim J.S."/>
            <person name="Ahn B.O."/>
            <person name="Rhee S.Y."/>
            <person name="Sohng J.K."/>
        </authorList>
    </citation>
    <scope>NUCLEOTIDE SEQUENCE</scope>
    <source>
        <tissue evidence="1">Leaf</tissue>
    </source>
</reference>
<dbReference type="Proteomes" id="UP000634136">
    <property type="component" value="Unassembled WGS sequence"/>
</dbReference>
<evidence type="ECO:0000313" key="2">
    <source>
        <dbReference type="Proteomes" id="UP000634136"/>
    </source>
</evidence>
<dbReference type="EMBL" id="JAAIUW010000001">
    <property type="protein sequence ID" value="KAF7843983.1"/>
    <property type="molecule type" value="Genomic_DNA"/>
</dbReference>
<gene>
    <name evidence="1" type="ORF">G2W53_000888</name>
</gene>
<name>A0A834XEW9_9FABA</name>
<sequence>MTRLCCHTHFGECGGELGSEYKYWLQRALG</sequence>
<dbReference type="AlphaFoldDB" id="A0A834XEW9"/>
<keyword evidence="2" id="KW-1185">Reference proteome</keyword>
<proteinExistence type="predicted"/>
<organism evidence="1 2">
    <name type="scientific">Senna tora</name>
    <dbReference type="NCBI Taxonomy" id="362788"/>
    <lineage>
        <taxon>Eukaryota</taxon>
        <taxon>Viridiplantae</taxon>
        <taxon>Streptophyta</taxon>
        <taxon>Embryophyta</taxon>
        <taxon>Tracheophyta</taxon>
        <taxon>Spermatophyta</taxon>
        <taxon>Magnoliopsida</taxon>
        <taxon>eudicotyledons</taxon>
        <taxon>Gunneridae</taxon>
        <taxon>Pentapetalae</taxon>
        <taxon>rosids</taxon>
        <taxon>fabids</taxon>
        <taxon>Fabales</taxon>
        <taxon>Fabaceae</taxon>
        <taxon>Caesalpinioideae</taxon>
        <taxon>Cassia clade</taxon>
        <taxon>Senna</taxon>
    </lineage>
</organism>
<comment type="caution">
    <text evidence="1">The sequence shown here is derived from an EMBL/GenBank/DDBJ whole genome shotgun (WGS) entry which is preliminary data.</text>
</comment>
<evidence type="ECO:0000313" key="1">
    <source>
        <dbReference type="EMBL" id="KAF7843983.1"/>
    </source>
</evidence>
<protein>
    <submittedName>
        <fullName evidence="1">Uncharacterized protein</fullName>
    </submittedName>
</protein>